<dbReference type="InterPro" id="IPR011333">
    <property type="entry name" value="SKP1/BTB/POZ_sf"/>
</dbReference>
<dbReference type="EMBL" id="OZ075125">
    <property type="protein sequence ID" value="CAL4933561.1"/>
    <property type="molecule type" value="Genomic_DNA"/>
</dbReference>
<dbReference type="AlphaFoldDB" id="A0ABC8XXD5"/>
<dbReference type="SUPFAM" id="SSF54695">
    <property type="entry name" value="POZ domain"/>
    <property type="match status" value="1"/>
</dbReference>
<dbReference type="CDD" id="cd00121">
    <property type="entry name" value="MATH"/>
    <property type="match status" value="1"/>
</dbReference>
<accession>A0ABC8XXD5</accession>
<dbReference type="InterPro" id="IPR002083">
    <property type="entry name" value="MATH/TRAF_dom"/>
</dbReference>
<comment type="pathway">
    <text evidence="1">Protein modification; protein ubiquitination.</text>
</comment>
<comment type="similarity">
    <text evidence="2">Belongs to the Tdpoz family.</text>
</comment>
<protein>
    <submittedName>
        <fullName evidence="5">Uncharacterized protein</fullName>
    </submittedName>
</protein>
<dbReference type="Pfam" id="PF00651">
    <property type="entry name" value="BTB"/>
    <property type="match status" value="1"/>
</dbReference>
<dbReference type="InterPro" id="IPR000210">
    <property type="entry name" value="BTB/POZ_dom"/>
</dbReference>
<dbReference type="SMART" id="SM00225">
    <property type="entry name" value="BTB"/>
    <property type="match status" value="1"/>
</dbReference>
<reference evidence="5 6" key="2">
    <citation type="submission" date="2024-10" db="EMBL/GenBank/DDBJ databases">
        <authorList>
            <person name="Ryan C."/>
        </authorList>
    </citation>
    <scope>NUCLEOTIDE SEQUENCE [LARGE SCALE GENOMIC DNA]</scope>
</reference>
<evidence type="ECO:0000256" key="2">
    <source>
        <dbReference type="ARBA" id="ARBA00010846"/>
    </source>
</evidence>
<reference evidence="6" key="1">
    <citation type="submission" date="2024-06" db="EMBL/GenBank/DDBJ databases">
        <authorList>
            <person name="Ryan C."/>
        </authorList>
    </citation>
    <scope>NUCLEOTIDE SEQUENCE [LARGE SCALE GENOMIC DNA]</scope>
</reference>
<dbReference type="Gene3D" id="1.25.40.420">
    <property type="match status" value="1"/>
</dbReference>
<dbReference type="InterPro" id="IPR045005">
    <property type="entry name" value="BPM1-6"/>
</dbReference>
<name>A0ABC8XXD5_9POAL</name>
<proteinExistence type="inferred from homology"/>
<evidence type="ECO:0000256" key="1">
    <source>
        <dbReference type="ARBA" id="ARBA00004906"/>
    </source>
</evidence>
<dbReference type="PROSITE" id="PS50144">
    <property type="entry name" value="MATH"/>
    <property type="match status" value="1"/>
</dbReference>
<dbReference type="Pfam" id="PF22486">
    <property type="entry name" value="MATH_2"/>
    <property type="match status" value="1"/>
</dbReference>
<evidence type="ECO:0000259" key="4">
    <source>
        <dbReference type="PROSITE" id="PS50144"/>
    </source>
</evidence>
<dbReference type="PANTHER" id="PTHR26379">
    <property type="entry name" value="BTB/POZ AND MATH DOMAIN-CONTAINING PROTEIN 1"/>
    <property type="match status" value="1"/>
</dbReference>
<dbReference type="SUPFAM" id="SSF49599">
    <property type="entry name" value="TRAF domain-like"/>
    <property type="match status" value="1"/>
</dbReference>
<evidence type="ECO:0000313" key="5">
    <source>
        <dbReference type="EMBL" id="CAL4933561.1"/>
    </source>
</evidence>
<dbReference type="InterPro" id="IPR056423">
    <property type="entry name" value="BACK_BPM_SPOP"/>
</dbReference>
<dbReference type="PROSITE" id="PS50097">
    <property type="entry name" value="BTB"/>
    <property type="match status" value="1"/>
</dbReference>
<gene>
    <name evidence="5" type="ORF">URODEC1_LOCUS28203</name>
</gene>
<feature type="domain" description="MATH" evidence="4">
    <location>
        <begin position="25"/>
        <end position="154"/>
    </location>
</feature>
<dbReference type="PANTHER" id="PTHR26379:SF274">
    <property type="entry name" value="SPECKLE-TYPE POZ PROTEIN"/>
    <property type="match status" value="1"/>
</dbReference>
<dbReference type="InterPro" id="IPR008974">
    <property type="entry name" value="TRAF-like"/>
</dbReference>
<dbReference type="Pfam" id="PF24570">
    <property type="entry name" value="BACK_BPM_SPOP"/>
    <property type="match status" value="1"/>
</dbReference>
<evidence type="ECO:0000259" key="3">
    <source>
        <dbReference type="PROSITE" id="PS50097"/>
    </source>
</evidence>
<evidence type="ECO:0000313" key="6">
    <source>
        <dbReference type="Proteomes" id="UP001497457"/>
    </source>
</evidence>
<keyword evidence="6" id="KW-1185">Reference proteome</keyword>
<dbReference type="Gene3D" id="2.60.210.10">
    <property type="entry name" value="Apoptosis, Tumor Necrosis Factor Receptor Associated Protein 2, Chain A"/>
    <property type="match status" value="1"/>
</dbReference>
<sequence>MPTSTVSGGGKPSRSSSAIVADTSSGYHILRIDGYSRTKGIPTGKCLVSRPFIVGGHRWCIRYYPNGSSSQDADYISLFVALDESVAKAVKAQMQFRFIDDVDVEEDELPSLTSEEVNTFEGSTGFGSQDFIKRQELETSKHLKDDSFAVRCDIVVINEFRSEGTANAAAPGFVTVPSSNLHHHFGNLLLTEKGADVVFDVGGAMFAAHRCVLATRSPVFSAELFGTMKESDTAGVIHIDEMEAQVFKALLYFVYTDLFLEPRKGEEEEDVMSQHLLVAADRYNLERLKLMCEDRLCKYINVGTVATILTLAEQHHCPGLKKACFDFLSSAVNLMAVAASDGFKHLSRSCPSIMEELIVMLGKLVQ</sequence>
<dbReference type="Proteomes" id="UP001497457">
    <property type="component" value="Chromosome 15b"/>
</dbReference>
<organism evidence="5 6">
    <name type="scientific">Urochloa decumbens</name>
    <dbReference type="NCBI Taxonomy" id="240449"/>
    <lineage>
        <taxon>Eukaryota</taxon>
        <taxon>Viridiplantae</taxon>
        <taxon>Streptophyta</taxon>
        <taxon>Embryophyta</taxon>
        <taxon>Tracheophyta</taxon>
        <taxon>Spermatophyta</taxon>
        <taxon>Magnoliopsida</taxon>
        <taxon>Liliopsida</taxon>
        <taxon>Poales</taxon>
        <taxon>Poaceae</taxon>
        <taxon>PACMAD clade</taxon>
        <taxon>Panicoideae</taxon>
        <taxon>Panicodae</taxon>
        <taxon>Paniceae</taxon>
        <taxon>Melinidinae</taxon>
        <taxon>Urochloa</taxon>
    </lineage>
</organism>
<feature type="domain" description="BTB" evidence="3">
    <location>
        <begin position="195"/>
        <end position="263"/>
    </location>
</feature>
<dbReference type="Gene3D" id="3.30.710.10">
    <property type="entry name" value="Potassium Channel Kv1.1, Chain A"/>
    <property type="match status" value="1"/>
</dbReference>